<reference evidence="1" key="1">
    <citation type="journal article" date="2014" name="Genome Biol. Evol.">
        <title>Pangenome evidence for extensive interdomain horizontal transfer affecting lineage core and shell genes in uncultured planktonic thaumarchaeota and euryarchaeota.</title>
        <authorList>
            <person name="Deschamps P."/>
            <person name="Zivanovic Y."/>
            <person name="Moreira D."/>
            <person name="Rodriguez-Valera F."/>
            <person name="Lopez-Garcia P."/>
        </authorList>
    </citation>
    <scope>NUCLEOTIDE SEQUENCE</scope>
</reference>
<dbReference type="InterPro" id="IPR003718">
    <property type="entry name" value="OsmC/Ohr_fam"/>
</dbReference>
<gene>
    <name evidence="1" type="primary">yhfA</name>
</gene>
<dbReference type="Gene3D" id="3.30.300.20">
    <property type="match status" value="1"/>
</dbReference>
<dbReference type="PANTHER" id="PTHR34352:SF1">
    <property type="entry name" value="PROTEIN YHFA"/>
    <property type="match status" value="1"/>
</dbReference>
<evidence type="ECO:0000313" key="1">
    <source>
        <dbReference type="EMBL" id="AIF23863.1"/>
    </source>
</evidence>
<dbReference type="InterPro" id="IPR015946">
    <property type="entry name" value="KH_dom-like_a/b"/>
</dbReference>
<dbReference type="SUPFAM" id="SSF82784">
    <property type="entry name" value="OsmC-like"/>
    <property type="match status" value="1"/>
</dbReference>
<dbReference type="EMBL" id="KF901243">
    <property type="protein sequence ID" value="AIF23863.1"/>
    <property type="molecule type" value="Genomic_DNA"/>
</dbReference>
<dbReference type="Pfam" id="PF02566">
    <property type="entry name" value="OsmC"/>
    <property type="match status" value="1"/>
</dbReference>
<dbReference type="PANTHER" id="PTHR34352">
    <property type="entry name" value="PROTEIN YHFA"/>
    <property type="match status" value="1"/>
</dbReference>
<accession>A0A075ICK7</accession>
<sequence length="130" mass="14207">MKGEVKWTGAGGYVGTASSGKSFGIYGDSSPSPTEMVIHAHAACSLIDVIDGLKHRIANVEYATVEIEVEMAEKVPKVFTSVNMNYIIKGDVPEALVRRLIESSHERYCRIGIMITRSGASLDWSLDMRT</sequence>
<organism evidence="1">
    <name type="scientific">uncultured marine group II/III euryarchaeote SAT1000_19_E11</name>
    <dbReference type="NCBI Taxonomy" id="1456566"/>
    <lineage>
        <taxon>Archaea</taxon>
        <taxon>Methanobacteriati</taxon>
        <taxon>Methanobacteriota</taxon>
        <taxon>environmental samples</taxon>
    </lineage>
</organism>
<dbReference type="AlphaFoldDB" id="A0A075ICK7"/>
<name>A0A075ICK7_9EURY</name>
<proteinExistence type="predicted"/>
<dbReference type="InterPro" id="IPR036102">
    <property type="entry name" value="OsmC/Ohrsf"/>
</dbReference>
<protein>
    <submittedName>
        <fullName evidence="1">Putative redox protein, regulator of disulfide bond formation (YhfA)</fullName>
    </submittedName>
</protein>